<dbReference type="GO" id="GO:0051536">
    <property type="term" value="F:iron-sulfur cluster binding"/>
    <property type="evidence" value="ECO:0007669"/>
    <property type="project" value="UniProtKB-KW"/>
</dbReference>
<dbReference type="FunCoup" id="L7JV02">
    <property type="interactions" value="108"/>
</dbReference>
<dbReference type="InterPro" id="IPR019591">
    <property type="entry name" value="Mrp/NBP35_ATP-bd"/>
</dbReference>
<organism evidence="6 7">
    <name type="scientific">Trachipleistophora hominis</name>
    <name type="common">Microsporidian parasite</name>
    <dbReference type="NCBI Taxonomy" id="72359"/>
    <lineage>
        <taxon>Eukaryota</taxon>
        <taxon>Fungi</taxon>
        <taxon>Fungi incertae sedis</taxon>
        <taxon>Microsporidia</taxon>
        <taxon>Pleistophoridae</taxon>
        <taxon>Trachipleistophora</taxon>
    </lineage>
</organism>
<keyword evidence="2" id="KW-0547">Nucleotide-binding</keyword>
<evidence type="ECO:0000256" key="1">
    <source>
        <dbReference type="ARBA" id="ARBA00022723"/>
    </source>
</evidence>
<keyword evidence="3" id="KW-0067">ATP-binding</keyword>
<dbReference type="Gene3D" id="3.40.50.300">
    <property type="entry name" value="P-loop containing nucleotide triphosphate hydrolases"/>
    <property type="match status" value="1"/>
</dbReference>
<dbReference type="GO" id="GO:0016226">
    <property type="term" value="P:iron-sulfur cluster assembly"/>
    <property type="evidence" value="ECO:0007669"/>
    <property type="project" value="InterPro"/>
</dbReference>
<dbReference type="InParanoid" id="L7JV02"/>
<keyword evidence="1" id="KW-0479">Metal-binding</keyword>
<dbReference type="AlphaFoldDB" id="L7JV02"/>
<dbReference type="InterPro" id="IPR027417">
    <property type="entry name" value="P-loop_NTPase"/>
</dbReference>
<dbReference type="PANTHER" id="PTHR23264">
    <property type="entry name" value="NUCLEOTIDE-BINDING PROTEIN NBP35 YEAST -RELATED"/>
    <property type="match status" value="1"/>
</dbReference>
<dbReference type="VEuPathDB" id="MicrosporidiaDB:THOM_1857"/>
<dbReference type="Proteomes" id="UP000011185">
    <property type="component" value="Unassembled WGS sequence"/>
</dbReference>
<evidence type="ECO:0000256" key="4">
    <source>
        <dbReference type="ARBA" id="ARBA00023004"/>
    </source>
</evidence>
<protein>
    <submittedName>
        <fullName evidence="6">Putative ATPase</fullName>
    </submittedName>
</protein>
<dbReference type="GO" id="GO:0140663">
    <property type="term" value="F:ATP-dependent FeS chaperone activity"/>
    <property type="evidence" value="ECO:0007669"/>
    <property type="project" value="InterPro"/>
</dbReference>
<proteinExistence type="predicted"/>
<sequence>MSKCPGIHSERAGQAEACASCPNSTYCQQTTNSSTITKSRIARNTAGKKIIAVMSGKGGVGKSTMCMQIAHALKKCCVLDFDVSGPSIAKMSGTENAIITNVQDTFVPVHVHGTCIGVVSAYHVNEWHSVEQLYQPSFISSFLINVLSNCNFDTYTHVVIDTPPGITDEHLIISNYVDAVCVLVSTPGVLAVNDLVRQIDFCERAGVKVLGVVENMREFVCECGCVVPMGTVDVREVCLRRGVRYLGGLQCVKAVGMFADGGMVYEDALFAGVVRNITDELEK</sequence>
<name>L7JV02_TRAHO</name>
<dbReference type="Pfam" id="PF10609">
    <property type="entry name" value="ParA"/>
    <property type="match status" value="1"/>
</dbReference>
<keyword evidence="4" id="KW-0408">Iron</keyword>
<dbReference type="STRING" id="72359.L7JV02"/>
<evidence type="ECO:0000256" key="3">
    <source>
        <dbReference type="ARBA" id="ARBA00022840"/>
    </source>
</evidence>
<dbReference type="HOGENOM" id="CLU_024839_0_1_1"/>
<dbReference type="PANTHER" id="PTHR23264:SF19">
    <property type="entry name" value="CYTOSOLIC FE-S CLUSTER ASSEMBLY FACTOR NUBP2"/>
    <property type="match status" value="1"/>
</dbReference>
<gene>
    <name evidence="6" type="ORF">THOM_1857</name>
</gene>
<dbReference type="GO" id="GO:0005829">
    <property type="term" value="C:cytosol"/>
    <property type="evidence" value="ECO:0007669"/>
    <property type="project" value="TreeGrafter"/>
</dbReference>
<reference evidence="6 7" key="1">
    <citation type="journal article" date="2012" name="PLoS Pathog.">
        <title>The genome of the obligate intracellular parasite Trachipleistophora hominis: new insights into microsporidian genome dynamics and reductive evolution.</title>
        <authorList>
            <person name="Heinz E."/>
            <person name="Williams T.A."/>
            <person name="Nakjang S."/>
            <person name="Noel C.J."/>
            <person name="Swan D.C."/>
            <person name="Goldberg A.V."/>
            <person name="Harris S.R."/>
            <person name="Weinmaier T."/>
            <person name="Markert S."/>
            <person name="Becher D."/>
            <person name="Bernhardt J."/>
            <person name="Dagan T."/>
            <person name="Hacker C."/>
            <person name="Lucocq J.M."/>
            <person name="Schweder T."/>
            <person name="Rattei T."/>
            <person name="Hall N."/>
            <person name="Hirt R.P."/>
            <person name="Embley T.M."/>
        </authorList>
    </citation>
    <scope>NUCLEOTIDE SEQUENCE [LARGE SCALE GENOMIC DNA]</scope>
</reference>
<evidence type="ECO:0000313" key="6">
    <source>
        <dbReference type="EMBL" id="ELQ75234.1"/>
    </source>
</evidence>
<evidence type="ECO:0000256" key="2">
    <source>
        <dbReference type="ARBA" id="ARBA00022741"/>
    </source>
</evidence>
<dbReference type="GO" id="GO:0046872">
    <property type="term" value="F:metal ion binding"/>
    <property type="evidence" value="ECO:0007669"/>
    <property type="project" value="UniProtKB-KW"/>
</dbReference>
<evidence type="ECO:0000313" key="7">
    <source>
        <dbReference type="Proteomes" id="UP000011185"/>
    </source>
</evidence>
<dbReference type="GO" id="GO:0005524">
    <property type="term" value="F:ATP binding"/>
    <property type="evidence" value="ECO:0007669"/>
    <property type="project" value="UniProtKB-KW"/>
</dbReference>
<dbReference type="EMBL" id="JH993981">
    <property type="protein sequence ID" value="ELQ75234.1"/>
    <property type="molecule type" value="Genomic_DNA"/>
</dbReference>
<dbReference type="SUPFAM" id="SSF52540">
    <property type="entry name" value="P-loop containing nucleoside triphosphate hydrolases"/>
    <property type="match status" value="1"/>
</dbReference>
<dbReference type="OrthoDB" id="1741334at2759"/>
<evidence type="ECO:0000256" key="5">
    <source>
        <dbReference type="ARBA" id="ARBA00023014"/>
    </source>
</evidence>
<dbReference type="InterPro" id="IPR033756">
    <property type="entry name" value="YlxH/NBP35"/>
</dbReference>
<keyword evidence="7" id="KW-1185">Reference proteome</keyword>
<keyword evidence="5" id="KW-0411">Iron-sulfur</keyword>
<accession>L7JV02</accession>